<evidence type="ECO:0000313" key="3">
    <source>
        <dbReference type="Proteomes" id="UP000245921"/>
    </source>
</evidence>
<evidence type="ECO:0000313" key="2">
    <source>
        <dbReference type="EMBL" id="PWJ89290.1"/>
    </source>
</evidence>
<feature type="domain" description="DUF427" evidence="1">
    <location>
        <begin position="23"/>
        <end position="112"/>
    </location>
</feature>
<dbReference type="Pfam" id="PF04248">
    <property type="entry name" value="NTP_transf_9"/>
    <property type="match status" value="1"/>
</dbReference>
<dbReference type="AlphaFoldDB" id="A0AA45C5J8"/>
<keyword evidence="3" id="KW-1185">Reference proteome</keyword>
<dbReference type="Proteomes" id="UP000245921">
    <property type="component" value="Unassembled WGS sequence"/>
</dbReference>
<dbReference type="EMBL" id="QGGI01000015">
    <property type="protein sequence ID" value="PWJ89290.1"/>
    <property type="molecule type" value="Genomic_DNA"/>
</dbReference>
<dbReference type="InterPro" id="IPR007361">
    <property type="entry name" value="DUF427"/>
</dbReference>
<comment type="caution">
    <text evidence="2">The sequence shown here is derived from an EMBL/GenBank/DDBJ whole genome shotgun (WGS) entry which is preliminary data.</text>
</comment>
<reference evidence="2 3" key="1">
    <citation type="submission" date="2018-05" db="EMBL/GenBank/DDBJ databases">
        <title>Genomic Encyclopedia of Type Strains, Phase IV (KMG-IV): sequencing the most valuable type-strain genomes for metagenomic binning, comparative biology and taxonomic classification.</title>
        <authorList>
            <person name="Goeker M."/>
        </authorList>
    </citation>
    <scope>NUCLEOTIDE SEQUENCE [LARGE SCALE GENOMIC DNA]</scope>
    <source>
        <strain evidence="2 3">DSM 24906</strain>
    </source>
</reference>
<organism evidence="2 3">
    <name type="scientific">Oceanotoga teriensis</name>
    <dbReference type="NCBI Taxonomy" id="515440"/>
    <lineage>
        <taxon>Bacteria</taxon>
        <taxon>Thermotogati</taxon>
        <taxon>Thermotogota</taxon>
        <taxon>Thermotogae</taxon>
        <taxon>Petrotogales</taxon>
        <taxon>Petrotogaceae</taxon>
        <taxon>Oceanotoga</taxon>
    </lineage>
</organism>
<protein>
    <submittedName>
        <fullName evidence="2">Uncharacterized protein (DUF427 family)</fullName>
    </submittedName>
</protein>
<dbReference type="PANTHER" id="PTHR43058">
    <property type="entry name" value="SLR0655 PROTEIN"/>
    <property type="match status" value="1"/>
</dbReference>
<sequence>MLENKLEYPETPIIELVKKEIIVYFDSKEIAKSSRPLKILKKDLTPIYFINLNNVHTKYLKKSDKHYTSPIIGISDFYDLILENTKVENAAFIYSKPNDGYTILENYISFLPEKMDKVVLGDDII</sequence>
<dbReference type="InterPro" id="IPR038694">
    <property type="entry name" value="DUF427_sf"/>
</dbReference>
<dbReference type="RefSeq" id="WP_109605477.1">
    <property type="nucleotide sequence ID" value="NZ_JAMHJO010000004.1"/>
</dbReference>
<dbReference type="PANTHER" id="PTHR43058:SF1">
    <property type="entry name" value="DUF427 DOMAIN-CONTAINING PROTEIN"/>
    <property type="match status" value="1"/>
</dbReference>
<evidence type="ECO:0000259" key="1">
    <source>
        <dbReference type="Pfam" id="PF04248"/>
    </source>
</evidence>
<name>A0AA45C5J8_9BACT</name>
<accession>A0AA45C5J8</accession>
<gene>
    <name evidence="2" type="ORF">C7380_11516</name>
</gene>
<dbReference type="Gene3D" id="2.170.150.40">
    <property type="entry name" value="Domain of unknown function (DUF427)"/>
    <property type="match status" value="1"/>
</dbReference>
<proteinExistence type="predicted"/>